<comment type="subcellular location">
    <subcellularLocation>
        <location evidence="1">Cell membrane</location>
        <topology evidence="1">Peripheral membrane protein</topology>
        <orientation evidence="1">Cytoplasmic side</orientation>
    </subcellularLocation>
</comment>
<dbReference type="GO" id="GO:0009966">
    <property type="term" value="P:regulation of signal transduction"/>
    <property type="evidence" value="ECO:0007669"/>
    <property type="project" value="TreeGrafter"/>
</dbReference>
<sequence length="807" mass="89929">MHELFAKVLNQKDLSKAGELFTLDDGDIAEDLSEVLTKIGEIVDTKDYAVIDNDQSVVEICVTRVTTAIRETETIEKHAPALVHLLELCQNHNLNPSSHDRDPPHAKVASDVMSCLFTHYGKTKVMKQAIPIVVNFLSCDNKELSRNVSSYLSLAALDNADLLARHMELIITSILRGNYILSTVLPQIYSQNRQPIIDNVVKLVEILDVCESSERVSLIQVMGMIARNNPKVLEEHISKFCTYLSSATMTAVVMVMFVDMATASPAPFVDHVTKLHQVAEQHPAHIVQVLQVIGAIGSIDETQARSSMKYFMSSLSLADQTALTVALQEIKALCLSHHALLAENIEEISKLAQSGSSAVRILVQQLKEDHKKYSTSEKEMKSVSSQTEGTVTIITVGNPPNASYSGSNVATVQQRNLPPSNMSSDQSLTKSSRTSTSNLRVPSDRPVSPASTFMSDRMSLTSAVTVGSQTVSTLPPEPIRDGVQHFCDKHMTTIRNFISHISARIPLPDKCSIIKGKHRRYIRLNFLCGAQGEQCLYSKIFFTFNTKVPKTWIHLMFLAIQAQAPAALSQQDSSISSLKHCWDSLLTESRGNGGFLALVTSSFPSAKDQDALIHELHYARFFDVFEFNAAKKYWACFMCNHPEKMWNFLQNGTPVIAGQLKEKKGRWKFLKRWKTRYFTLSGAQITYNKSDSRKETLPVSKIQSVKAVRKGIRDIPKAFEIFTEDQTYTFKAKDHCNIEQWVQCLHVALAQQHKGGTLPLLPPPAPSSRGGNSTVKKTESTPMKREAVKRTENVVIERPRSVMDTKL</sequence>
<evidence type="ECO:0000313" key="8">
    <source>
        <dbReference type="Proteomes" id="UP001186944"/>
    </source>
</evidence>
<dbReference type="EMBL" id="VSWD01000004">
    <property type="protein sequence ID" value="KAK3105302.1"/>
    <property type="molecule type" value="Genomic_DNA"/>
</dbReference>
<name>A0AA88YI51_PINIB</name>
<evidence type="ECO:0000256" key="3">
    <source>
        <dbReference type="ARBA" id="ARBA00022475"/>
    </source>
</evidence>
<dbReference type="PANTHER" id="PTHR21630">
    <property type="entry name" value="VEPH-A/MELTED"/>
    <property type="match status" value="1"/>
</dbReference>
<evidence type="ECO:0000313" key="7">
    <source>
        <dbReference type="EMBL" id="KAK3105302.1"/>
    </source>
</evidence>
<dbReference type="Proteomes" id="UP001186944">
    <property type="component" value="Unassembled WGS sequence"/>
</dbReference>
<dbReference type="SUPFAM" id="SSF48371">
    <property type="entry name" value="ARM repeat"/>
    <property type="match status" value="1"/>
</dbReference>
<keyword evidence="4" id="KW-0472">Membrane</keyword>
<dbReference type="Gene3D" id="2.30.29.30">
    <property type="entry name" value="Pleckstrin-homology domain (PH domain)/Phosphotyrosine-binding domain (PTB)"/>
    <property type="match status" value="1"/>
</dbReference>
<comment type="similarity">
    <text evidence="2">Belongs to the MELT/VEPH family.</text>
</comment>
<comment type="caution">
    <text evidence="7">The sequence shown here is derived from an EMBL/GenBank/DDBJ whole genome shotgun (WGS) entry which is preliminary data.</text>
</comment>
<keyword evidence="8" id="KW-1185">Reference proteome</keyword>
<feature type="compositionally biased region" description="Polar residues" evidence="5">
    <location>
        <begin position="414"/>
        <end position="440"/>
    </location>
</feature>
<dbReference type="SMART" id="SM00233">
    <property type="entry name" value="PH"/>
    <property type="match status" value="1"/>
</dbReference>
<evidence type="ECO:0000256" key="5">
    <source>
        <dbReference type="SAM" id="MobiDB-lite"/>
    </source>
</evidence>
<dbReference type="InterPro" id="IPR039888">
    <property type="entry name" value="Melted-like"/>
</dbReference>
<dbReference type="Pfam" id="PF00169">
    <property type="entry name" value="PH"/>
    <property type="match status" value="1"/>
</dbReference>
<organism evidence="7 8">
    <name type="scientific">Pinctada imbricata</name>
    <name type="common">Atlantic pearl-oyster</name>
    <name type="synonym">Pinctada martensii</name>
    <dbReference type="NCBI Taxonomy" id="66713"/>
    <lineage>
        <taxon>Eukaryota</taxon>
        <taxon>Metazoa</taxon>
        <taxon>Spiralia</taxon>
        <taxon>Lophotrochozoa</taxon>
        <taxon>Mollusca</taxon>
        <taxon>Bivalvia</taxon>
        <taxon>Autobranchia</taxon>
        <taxon>Pteriomorphia</taxon>
        <taxon>Pterioida</taxon>
        <taxon>Pterioidea</taxon>
        <taxon>Pteriidae</taxon>
        <taxon>Pinctada</taxon>
    </lineage>
</organism>
<evidence type="ECO:0000259" key="6">
    <source>
        <dbReference type="PROSITE" id="PS50003"/>
    </source>
</evidence>
<gene>
    <name evidence="7" type="ORF">FSP39_021942</name>
</gene>
<dbReference type="PROSITE" id="PS50003">
    <property type="entry name" value="PH_DOMAIN"/>
    <property type="match status" value="1"/>
</dbReference>
<dbReference type="InterPro" id="IPR011993">
    <property type="entry name" value="PH-like_dom_sf"/>
</dbReference>
<dbReference type="GO" id="GO:0010314">
    <property type="term" value="F:phosphatidylinositol-5-phosphate binding"/>
    <property type="evidence" value="ECO:0007669"/>
    <property type="project" value="TreeGrafter"/>
</dbReference>
<feature type="domain" description="PH" evidence="6">
    <location>
        <begin position="653"/>
        <end position="750"/>
    </location>
</feature>
<dbReference type="GO" id="GO:0005886">
    <property type="term" value="C:plasma membrane"/>
    <property type="evidence" value="ECO:0007669"/>
    <property type="project" value="UniProtKB-SubCell"/>
</dbReference>
<evidence type="ECO:0000256" key="2">
    <source>
        <dbReference type="ARBA" id="ARBA00010187"/>
    </source>
</evidence>
<accession>A0AA88YI51</accession>
<feature type="compositionally biased region" description="Basic and acidic residues" evidence="5">
    <location>
        <begin position="776"/>
        <end position="787"/>
    </location>
</feature>
<dbReference type="SUPFAM" id="SSF50729">
    <property type="entry name" value="PH domain-like"/>
    <property type="match status" value="1"/>
</dbReference>
<dbReference type="InterPro" id="IPR016024">
    <property type="entry name" value="ARM-type_fold"/>
</dbReference>
<feature type="region of interest" description="Disordered" evidence="5">
    <location>
        <begin position="757"/>
        <end position="787"/>
    </location>
</feature>
<proteinExistence type="inferred from homology"/>
<dbReference type="InterPro" id="IPR001849">
    <property type="entry name" value="PH_domain"/>
</dbReference>
<dbReference type="PANTHER" id="PTHR21630:SF10">
    <property type="entry name" value="VENTRICULAR ZONE-EXPRESSED PH DOMAIN-CONTAINING PROTEIN HOMOLOG 1"/>
    <property type="match status" value="1"/>
</dbReference>
<protein>
    <recommendedName>
        <fullName evidence="6">PH domain-containing protein</fullName>
    </recommendedName>
</protein>
<dbReference type="AlphaFoldDB" id="A0AA88YI51"/>
<keyword evidence="3" id="KW-1003">Cell membrane</keyword>
<evidence type="ECO:0000256" key="4">
    <source>
        <dbReference type="ARBA" id="ARBA00023136"/>
    </source>
</evidence>
<reference evidence="7" key="1">
    <citation type="submission" date="2019-08" db="EMBL/GenBank/DDBJ databases">
        <title>The improved chromosome-level genome for the pearl oyster Pinctada fucata martensii using PacBio sequencing and Hi-C.</title>
        <authorList>
            <person name="Zheng Z."/>
        </authorList>
    </citation>
    <scope>NUCLEOTIDE SEQUENCE</scope>
    <source>
        <strain evidence="7">ZZ-2019</strain>
        <tissue evidence="7">Adductor muscle</tissue>
    </source>
</reference>
<feature type="region of interest" description="Disordered" evidence="5">
    <location>
        <begin position="414"/>
        <end position="452"/>
    </location>
</feature>
<evidence type="ECO:0000256" key="1">
    <source>
        <dbReference type="ARBA" id="ARBA00004413"/>
    </source>
</evidence>